<evidence type="ECO:0000313" key="2">
    <source>
        <dbReference type="Proteomes" id="UP000005150"/>
    </source>
</evidence>
<reference evidence="1 2" key="1">
    <citation type="submission" date="2012-02" db="EMBL/GenBank/DDBJ databases">
        <title>The Genome Sequence of Bacteroides salyersiae CL02T12C01.</title>
        <authorList>
            <consortium name="The Broad Institute Genome Sequencing Platform"/>
            <person name="Earl A."/>
            <person name="Ward D."/>
            <person name="Feldgarden M."/>
            <person name="Gevers D."/>
            <person name="Zitomersky N.L."/>
            <person name="Coyne M.J."/>
            <person name="Comstock L.E."/>
            <person name="Young S.K."/>
            <person name="Zeng Q."/>
            <person name="Gargeya S."/>
            <person name="Fitzgerald M."/>
            <person name="Haas B."/>
            <person name="Abouelleil A."/>
            <person name="Alvarado L."/>
            <person name="Arachchi H.M."/>
            <person name="Berlin A."/>
            <person name="Chapman S.B."/>
            <person name="Gearin G."/>
            <person name="Goldberg J."/>
            <person name="Griggs A."/>
            <person name="Gujja S."/>
            <person name="Hansen M."/>
            <person name="Heiman D."/>
            <person name="Howarth C."/>
            <person name="Larimer J."/>
            <person name="Lui A."/>
            <person name="MacDonald P.J.P."/>
            <person name="McCowen C."/>
            <person name="Montmayeur A."/>
            <person name="Murphy C."/>
            <person name="Neiman D."/>
            <person name="Pearson M."/>
            <person name="Priest M."/>
            <person name="Roberts A."/>
            <person name="Saif S."/>
            <person name="Shea T."/>
            <person name="Sisk P."/>
            <person name="Stolte C."/>
            <person name="Sykes S."/>
            <person name="Wortman J."/>
            <person name="Nusbaum C."/>
            <person name="Birren B."/>
        </authorList>
    </citation>
    <scope>NUCLEOTIDE SEQUENCE [LARGE SCALE GENOMIC DNA]</scope>
    <source>
        <strain evidence="1 2">CL02T12C01</strain>
    </source>
</reference>
<name>I8Y9C4_9BACE</name>
<organism evidence="1 2">
    <name type="scientific">Bacteroides salyersiae CL02T12C01</name>
    <dbReference type="NCBI Taxonomy" id="997887"/>
    <lineage>
        <taxon>Bacteria</taxon>
        <taxon>Pseudomonadati</taxon>
        <taxon>Bacteroidota</taxon>
        <taxon>Bacteroidia</taxon>
        <taxon>Bacteroidales</taxon>
        <taxon>Bacteroidaceae</taxon>
        <taxon>Bacteroides</taxon>
    </lineage>
</organism>
<keyword evidence="2" id="KW-1185">Reference proteome</keyword>
<comment type="caution">
    <text evidence="1">The sequence shown here is derived from an EMBL/GenBank/DDBJ whole genome shotgun (WGS) entry which is preliminary data.</text>
</comment>
<gene>
    <name evidence="1" type="ORF">HMPREF1071_03224</name>
</gene>
<dbReference type="Proteomes" id="UP000005150">
    <property type="component" value="Unassembled WGS sequence"/>
</dbReference>
<sequence length="46" mass="5492">MELKHMRESTNNLVKQCLNCTVMELKLIYNYRLILRSGVLIVPLWN</sequence>
<dbReference type="HOGENOM" id="CLU_3180362_0_0_10"/>
<protein>
    <submittedName>
        <fullName evidence="1">Uncharacterized protein</fullName>
    </submittedName>
</protein>
<accession>I8Y9C4</accession>
<proteinExistence type="predicted"/>
<evidence type="ECO:0000313" key="1">
    <source>
        <dbReference type="EMBL" id="EIY59745.1"/>
    </source>
</evidence>
<dbReference type="EMBL" id="AGXV01000038">
    <property type="protein sequence ID" value="EIY59745.1"/>
    <property type="molecule type" value="Genomic_DNA"/>
</dbReference>
<dbReference type="AlphaFoldDB" id="I8Y9C4"/>